<organism evidence="7 8">
    <name type="scientific">Strongyloides papillosus</name>
    <name type="common">Intestinal threadworm</name>
    <dbReference type="NCBI Taxonomy" id="174720"/>
    <lineage>
        <taxon>Eukaryota</taxon>
        <taxon>Metazoa</taxon>
        <taxon>Ecdysozoa</taxon>
        <taxon>Nematoda</taxon>
        <taxon>Chromadorea</taxon>
        <taxon>Rhabditida</taxon>
        <taxon>Tylenchina</taxon>
        <taxon>Panagrolaimomorpha</taxon>
        <taxon>Strongyloidoidea</taxon>
        <taxon>Strongyloididae</taxon>
        <taxon>Strongyloides</taxon>
    </lineage>
</organism>
<dbReference type="Proteomes" id="UP000046392">
    <property type="component" value="Unplaced"/>
</dbReference>
<feature type="domain" description="HMG box" evidence="6">
    <location>
        <begin position="55"/>
        <end position="123"/>
    </location>
</feature>
<dbReference type="CDD" id="cd01388">
    <property type="entry name" value="HMG-box_SoxB"/>
    <property type="match status" value="1"/>
</dbReference>
<dbReference type="SUPFAM" id="SSF47095">
    <property type="entry name" value="HMG-box"/>
    <property type="match status" value="1"/>
</dbReference>
<keyword evidence="2 4" id="KW-0238">DNA-binding</keyword>
<evidence type="ECO:0000313" key="8">
    <source>
        <dbReference type="WBParaSite" id="SPAL_0000243200.1"/>
    </source>
</evidence>
<feature type="region of interest" description="Disordered" evidence="5">
    <location>
        <begin position="198"/>
        <end position="224"/>
    </location>
</feature>
<dbReference type="GO" id="GO:0007420">
    <property type="term" value="P:brain development"/>
    <property type="evidence" value="ECO:0007669"/>
    <property type="project" value="TreeGrafter"/>
</dbReference>
<evidence type="ECO:0000256" key="5">
    <source>
        <dbReference type="SAM" id="MobiDB-lite"/>
    </source>
</evidence>
<evidence type="ECO:0000256" key="1">
    <source>
        <dbReference type="ARBA" id="ARBA00004123"/>
    </source>
</evidence>
<dbReference type="STRING" id="174720.A0A0N5B8Q9"/>
<feature type="compositionally biased region" description="Low complexity" evidence="5">
    <location>
        <begin position="271"/>
        <end position="281"/>
    </location>
</feature>
<dbReference type="PANTHER" id="PTHR10270:SF324">
    <property type="entry name" value="SOX DOMAIN-CONTAINING PROTEIN DICHAETE-RELATED"/>
    <property type="match status" value="1"/>
</dbReference>
<dbReference type="AlphaFoldDB" id="A0A0N5B8Q9"/>
<dbReference type="GO" id="GO:0000978">
    <property type="term" value="F:RNA polymerase II cis-regulatory region sequence-specific DNA binding"/>
    <property type="evidence" value="ECO:0007669"/>
    <property type="project" value="TreeGrafter"/>
</dbReference>
<feature type="region of interest" description="Disordered" evidence="5">
    <location>
        <begin position="261"/>
        <end position="302"/>
    </location>
</feature>
<dbReference type="Pfam" id="PF00505">
    <property type="entry name" value="HMG_box"/>
    <property type="match status" value="1"/>
</dbReference>
<dbReference type="GO" id="GO:0005634">
    <property type="term" value="C:nucleus"/>
    <property type="evidence" value="ECO:0007669"/>
    <property type="project" value="UniProtKB-SubCell"/>
</dbReference>
<keyword evidence="3 4" id="KW-0539">Nucleus</keyword>
<dbReference type="InterPro" id="IPR036910">
    <property type="entry name" value="HMG_box_dom_sf"/>
</dbReference>
<reference evidence="8" key="1">
    <citation type="submission" date="2017-02" db="UniProtKB">
        <authorList>
            <consortium name="WormBaseParasite"/>
        </authorList>
    </citation>
    <scope>IDENTIFICATION</scope>
</reference>
<name>A0A0N5B8Q9_STREA</name>
<dbReference type="SMART" id="SM00398">
    <property type="entry name" value="HMG"/>
    <property type="match status" value="1"/>
</dbReference>
<dbReference type="GO" id="GO:0000122">
    <property type="term" value="P:negative regulation of transcription by RNA polymerase II"/>
    <property type="evidence" value="ECO:0007669"/>
    <property type="project" value="TreeGrafter"/>
</dbReference>
<evidence type="ECO:0000313" key="7">
    <source>
        <dbReference type="Proteomes" id="UP000046392"/>
    </source>
</evidence>
<comment type="subcellular location">
    <subcellularLocation>
        <location evidence="1">Nucleus</location>
    </subcellularLocation>
</comment>
<dbReference type="GO" id="GO:0030182">
    <property type="term" value="P:neuron differentiation"/>
    <property type="evidence" value="ECO:0007669"/>
    <property type="project" value="TreeGrafter"/>
</dbReference>
<evidence type="ECO:0000256" key="3">
    <source>
        <dbReference type="ARBA" id="ARBA00023242"/>
    </source>
</evidence>
<feature type="compositionally biased region" description="Polar residues" evidence="5">
    <location>
        <begin position="132"/>
        <end position="144"/>
    </location>
</feature>
<dbReference type="GO" id="GO:0001228">
    <property type="term" value="F:DNA-binding transcription activator activity, RNA polymerase II-specific"/>
    <property type="evidence" value="ECO:0007669"/>
    <property type="project" value="TreeGrafter"/>
</dbReference>
<sequence>MASESLSVSVMKQEPSPGIKIEDEVYDHEMTLEEDSHSDFDNKSPTLNCSFNSHVKRPMNAFMVWSRGQRRKMAQENPKMHNSEISKRLGAEWKNLGEVEKRPFIDEAKRLRALHMKEHPDYKYRPRRKPKNVSTNSSPTLINHQPNMTAQSLPRMGSNQPSVLGNINSISPFGGFTNPQLPLNPLLTTQLLNHLSDLSKLSNGGNHPHHPQQQQPQPPPHHLQQNQISAAAAALSFEAMQRSILQHMALSQFHQVPQIPQMKPSQVATNPSKTSTTSPTSDMENMVSDGNSSSPMNSNNNNNTASLLLNSIGVSPAAFMHSLTTAPHNLNM</sequence>
<evidence type="ECO:0000259" key="6">
    <source>
        <dbReference type="PROSITE" id="PS50118"/>
    </source>
</evidence>
<protein>
    <submittedName>
        <fullName evidence="8">HMG box domain-containing protein</fullName>
    </submittedName>
</protein>
<dbReference type="PROSITE" id="PS50118">
    <property type="entry name" value="HMG_BOX_2"/>
    <property type="match status" value="1"/>
</dbReference>
<feature type="compositionally biased region" description="Low complexity" evidence="5">
    <location>
        <begin position="291"/>
        <end position="302"/>
    </location>
</feature>
<feature type="region of interest" description="Disordered" evidence="5">
    <location>
        <begin position="123"/>
        <end position="144"/>
    </location>
</feature>
<dbReference type="FunFam" id="1.10.30.10:FF:000002">
    <property type="entry name" value="transcription factor Sox-2"/>
    <property type="match status" value="1"/>
</dbReference>
<dbReference type="InterPro" id="IPR050140">
    <property type="entry name" value="SRY-related_HMG-box_TF-like"/>
</dbReference>
<feature type="DNA-binding region" description="HMG box" evidence="4">
    <location>
        <begin position="55"/>
        <end position="123"/>
    </location>
</feature>
<evidence type="ECO:0000256" key="4">
    <source>
        <dbReference type="PROSITE-ProRule" id="PRU00267"/>
    </source>
</evidence>
<dbReference type="Gene3D" id="1.10.30.10">
    <property type="entry name" value="High mobility group box domain"/>
    <property type="match status" value="1"/>
</dbReference>
<accession>A0A0N5B8Q9</accession>
<dbReference type="PANTHER" id="PTHR10270">
    <property type="entry name" value="SOX TRANSCRIPTION FACTOR"/>
    <property type="match status" value="1"/>
</dbReference>
<evidence type="ECO:0000256" key="2">
    <source>
        <dbReference type="ARBA" id="ARBA00023125"/>
    </source>
</evidence>
<dbReference type="InterPro" id="IPR009071">
    <property type="entry name" value="HMG_box_dom"/>
</dbReference>
<proteinExistence type="predicted"/>
<dbReference type="WBParaSite" id="SPAL_0000243200.1">
    <property type="protein sequence ID" value="SPAL_0000243200.1"/>
    <property type="gene ID" value="SPAL_0000243200"/>
</dbReference>
<keyword evidence="7" id="KW-1185">Reference proteome</keyword>